<dbReference type="PANTHER" id="PTHR40265">
    <property type="entry name" value="BLL2707 PROTEIN"/>
    <property type="match status" value="1"/>
</dbReference>
<evidence type="ECO:0000313" key="3">
    <source>
        <dbReference type="Proteomes" id="UP000544110"/>
    </source>
</evidence>
<dbReference type="EMBL" id="JACCAC010000001">
    <property type="protein sequence ID" value="NYG53800.1"/>
    <property type="molecule type" value="Genomic_DNA"/>
</dbReference>
<dbReference type="InterPro" id="IPR029068">
    <property type="entry name" value="Glyas_Bleomycin-R_OHBP_Dase"/>
</dbReference>
<dbReference type="AlphaFoldDB" id="A0A7Y9RP77"/>
<evidence type="ECO:0000259" key="1">
    <source>
        <dbReference type="Pfam" id="PF13468"/>
    </source>
</evidence>
<accession>A0A7Y9RP77</accession>
<dbReference type="Gene3D" id="3.10.180.10">
    <property type="entry name" value="2,3-Dihydroxybiphenyl 1,2-Dioxygenase, domain 1"/>
    <property type="match status" value="1"/>
</dbReference>
<dbReference type="Pfam" id="PF13468">
    <property type="entry name" value="Glyoxalase_3"/>
    <property type="match status" value="1"/>
</dbReference>
<feature type="domain" description="Glyoxalase-like" evidence="1">
    <location>
        <begin position="3"/>
        <end position="175"/>
    </location>
</feature>
<dbReference type="SUPFAM" id="SSF54593">
    <property type="entry name" value="Glyoxalase/Bleomycin resistance protein/Dihydroxybiphenyl dioxygenase"/>
    <property type="match status" value="1"/>
</dbReference>
<name>A0A7Y9RP77_9ACTN</name>
<keyword evidence="3" id="KW-1185">Reference proteome</keyword>
<proteinExistence type="predicted"/>
<dbReference type="InterPro" id="IPR025870">
    <property type="entry name" value="Glyoxalase-like_dom"/>
</dbReference>
<comment type="caution">
    <text evidence="2">The sequence shown here is derived from an EMBL/GenBank/DDBJ whole genome shotgun (WGS) entry which is preliminary data.</text>
</comment>
<organism evidence="2 3">
    <name type="scientific">Nocardioides perillae</name>
    <dbReference type="NCBI Taxonomy" id="1119534"/>
    <lineage>
        <taxon>Bacteria</taxon>
        <taxon>Bacillati</taxon>
        <taxon>Actinomycetota</taxon>
        <taxon>Actinomycetes</taxon>
        <taxon>Propionibacteriales</taxon>
        <taxon>Nocardioidaceae</taxon>
        <taxon>Nocardioides</taxon>
    </lineage>
</organism>
<dbReference type="PANTHER" id="PTHR40265:SF1">
    <property type="entry name" value="GLYOXALASE-LIKE DOMAIN-CONTAINING PROTEIN"/>
    <property type="match status" value="1"/>
</dbReference>
<evidence type="ECO:0000313" key="2">
    <source>
        <dbReference type="EMBL" id="NYG53800.1"/>
    </source>
</evidence>
<dbReference type="Proteomes" id="UP000544110">
    <property type="component" value="Unassembled WGS sequence"/>
</dbReference>
<sequence length="212" mass="22620">MRLDHLSFAAGPDGLAATASRLGGLLGREFVPGGAHPRFGTRNMTLALGGGCYLEVVEVLDHPASDKAPFGQAVRARSALGGGWLGWVVAVDDITAVEQRLGRDAVKGNRHRPDGTELLWKQIGVNGLIADPQLPFFVQWESPAELHPAHDAPEDLSLACLEIAGDPQRVSEWLGESVEAPLEDVKVEWVAPHGTPGIIAAQFQTPHGLVRL</sequence>
<gene>
    <name evidence="2" type="ORF">BJ989_000104</name>
</gene>
<dbReference type="RefSeq" id="WP_179516562.1">
    <property type="nucleotide sequence ID" value="NZ_JACCAC010000001.1"/>
</dbReference>
<protein>
    <recommendedName>
        <fullName evidence="1">Glyoxalase-like domain-containing protein</fullName>
    </recommendedName>
</protein>
<reference evidence="2 3" key="1">
    <citation type="submission" date="2020-07" db="EMBL/GenBank/DDBJ databases">
        <title>Sequencing the genomes of 1000 actinobacteria strains.</title>
        <authorList>
            <person name="Klenk H.-P."/>
        </authorList>
    </citation>
    <scope>NUCLEOTIDE SEQUENCE [LARGE SCALE GENOMIC DNA]</scope>
    <source>
        <strain evidence="2 3">DSM 24552</strain>
    </source>
</reference>